<protein>
    <submittedName>
        <fullName evidence="2">Uncharacterized protein</fullName>
    </submittedName>
</protein>
<feature type="region of interest" description="Disordered" evidence="1">
    <location>
        <begin position="15"/>
        <end position="34"/>
    </location>
</feature>
<organism evidence="2 3">
    <name type="scientific">Stieleria varia</name>
    <dbReference type="NCBI Taxonomy" id="2528005"/>
    <lineage>
        <taxon>Bacteria</taxon>
        <taxon>Pseudomonadati</taxon>
        <taxon>Planctomycetota</taxon>
        <taxon>Planctomycetia</taxon>
        <taxon>Pirellulales</taxon>
        <taxon>Pirellulaceae</taxon>
        <taxon>Stieleria</taxon>
    </lineage>
</organism>
<gene>
    <name evidence="2" type="ORF">Pla52n_42270</name>
</gene>
<dbReference type="EMBL" id="SJPN01000005">
    <property type="protein sequence ID" value="TWU00858.1"/>
    <property type="molecule type" value="Genomic_DNA"/>
</dbReference>
<feature type="compositionally biased region" description="Polar residues" evidence="1">
    <location>
        <begin position="15"/>
        <end position="26"/>
    </location>
</feature>
<sequence>MDFLLPPGLPRFGATTGSYPVAQTHSPPHRPRIAKGDSRAVGRFCWLEQVAVSCFLRRDKLDGRSFESEKAGSNHGWMLEMGGVKLVVGFSCAKSLGMDACWVKQRFSAQPPHPQKSWGRSGRVVRIVVRAPRLDAADMRRLFSCQSAQVVSCKRIAMTVLSRVNNPRRAAC</sequence>
<comment type="caution">
    <text evidence="2">The sequence shown here is derived from an EMBL/GenBank/DDBJ whole genome shotgun (WGS) entry which is preliminary data.</text>
</comment>
<evidence type="ECO:0000256" key="1">
    <source>
        <dbReference type="SAM" id="MobiDB-lite"/>
    </source>
</evidence>
<evidence type="ECO:0000313" key="3">
    <source>
        <dbReference type="Proteomes" id="UP000320176"/>
    </source>
</evidence>
<dbReference type="Proteomes" id="UP000320176">
    <property type="component" value="Unassembled WGS sequence"/>
</dbReference>
<evidence type="ECO:0000313" key="2">
    <source>
        <dbReference type="EMBL" id="TWU00858.1"/>
    </source>
</evidence>
<keyword evidence="3" id="KW-1185">Reference proteome</keyword>
<dbReference type="AlphaFoldDB" id="A0A5C6AMX4"/>
<name>A0A5C6AMX4_9BACT</name>
<accession>A0A5C6AMX4</accession>
<reference evidence="2 3" key="1">
    <citation type="submission" date="2019-02" db="EMBL/GenBank/DDBJ databases">
        <title>Deep-cultivation of Planctomycetes and their phenomic and genomic characterization uncovers novel biology.</title>
        <authorList>
            <person name="Wiegand S."/>
            <person name="Jogler M."/>
            <person name="Boedeker C."/>
            <person name="Pinto D."/>
            <person name="Vollmers J."/>
            <person name="Rivas-Marin E."/>
            <person name="Kohn T."/>
            <person name="Peeters S.H."/>
            <person name="Heuer A."/>
            <person name="Rast P."/>
            <person name="Oberbeckmann S."/>
            <person name="Bunk B."/>
            <person name="Jeske O."/>
            <person name="Meyerdierks A."/>
            <person name="Storesund J.E."/>
            <person name="Kallscheuer N."/>
            <person name="Luecker S."/>
            <person name="Lage O.M."/>
            <person name="Pohl T."/>
            <person name="Merkel B.J."/>
            <person name="Hornburger P."/>
            <person name="Mueller R.-W."/>
            <person name="Bruemmer F."/>
            <person name="Labrenz M."/>
            <person name="Spormann A.M."/>
            <person name="Op Den Camp H."/>
            <person name="Overmann J."/>
            <person name="Amann R."/>
            <person name="Jetten M.S.M."/>
            <person name="Mascher T."/>
            <person name="Medema M.H."/>
            <person name="Devos D.P."/>
            <person name="Kaster A.-K."/>
            <person name="Ovreas L."/>
            <person name="Rohde M."/>
            <person name="Galperin M.Y."/>
            <person name="Jogler C."/>
        </authorList>
    </citation>
    <scope>NUCLEOTIDE SEQUENCE [LARGE SCALE GENOMIC DNA]</scope>
    <source>
        <strain evidence="2 3">Pla52n</strain>
    </source>
</reference>
<proteinExistence type="predicted"/>